<comment type="caution">
    <text evidence="7">The sequence shown here is derived from an EMBL/GenBank/DDBJ whole genome shotgun (WGS) entry which is preliminary data.</text>
</comment>
<dbReference type="GO" id="GO:0031490">
    <property type="term" value="F:chromatin DNA binding"/>
    <property type="evidence" value="ECO:0007669"/>
    <property type="project" value="TreeGrafter"/>
</dbReference>
<dbReference type="GO" id="GO:0046982">
    <property type="term" value="F:protein heterodimerization activity"/>
    <property type="evidence" value="ECO:0007669"/>
    <property type="project" value="InterPro"/>
</dbReference>
<dbReference type="CDD" id="cd22928">
    <property type="entry name" value="HFD_POLE3_DPB4"/>
    <property type="match status" value="1"/>
</dbReference>
<accession>A0A9Q5I6J9</accession>
<evidence type="ECO:0000256" key="3">
    <source>
        <dbReference type="ARBA" id="ARBA00039775"/>
    </source>
</evidence>
<feature type="domain" description="Transcription factor CBF/NF-Y/archaeal histone" evidence="6">
    <location>
        <begin position="30"/>
        <end position="94"/>
    </location>
</feature>
<dbReference type="OrthoDB" id="1707486at2759"/>
<protein>
    <recommendedName>
        <fullName evidence="3">DNA polymerase epsilon subunit D</fullName>
    </recommendedName>
    <alternativeName>
        <fullName evidence="4">DNA polymerase II subunit D</fullName>
    </alternativeName>
</protein>
<dbReference type="GO" id="GO:0008622">
    <property type="term" value="C:epsilon DNA polymerase complex"/>
    <property type="evidence" value="ECO:0007669"/>
    <property type="project" value="TreeGrafter"/>
</dbReference>
<dbReference type="Pfam" id="PF00808">
    <property type="entry name" value="CBFD_NFYB_HMF"/>
    <property type="match status" value="1"/>
</dbReference>
<evidence type="ECO:0000313" key="8">
    <source>
        <dbReference type="Proteomes" id="UP000757232"/>
    </source>
</evidence>
<evidence type="ECO:0000256" key="2">
    <source>
        <dbReference type="ARBA" id="ARBA00023242"/>
    </source>
</evidence>
<dbReference type="PANTHER" id="PTHR46172">
    <property type="entry name" value="DNA POLYMERASE EPSILON SUBUNIT 3"/>
    <property type="match status" value="1"/>
</dbReference>
<dbReference type="Proteomes" id="UP000757232">
    <property type="component" value="Unassembled WGS sequence"/>
</dbReference>
<feature type="region of interest" description="Disordered" evidence="5">
    <location>
        <begin position="135"/>
        <end position="252"/>
    </location>
</feature>
<keyword evidence="8" id="KW-1185">Reference proteome</keyword>
<dbReference type="InterPro" id="IPR009072">
    <property type="entry name" value="Histone-fold"/>
</dbReference>
<dbReference type="PANTHER" id="PTHR46172:SF1">
    <property type="entry name" value="DNA POLYMERASE EPSILON SUBUNIT 3"/>
    <property type="match status" value="1"/>
</dbReference>
<comment type="subcellular location">
    <subcellularLocation>
        <location evidence="1">Nucleus</location>
    </subcellularLocation>
</comment>
<dbReference type="EMBL" id="LNZH02000016">
    <property type="protein sequence ID" value="OCB92212.1"/>
    <property type="molecule type" value="Genomic_DNA"/>
</dbReference>
<sequence>MPPAKKDPPTPAAVVQAQQDAASDGIDYYELPKALVQRIAKSSIPESSKLQKETVTALQKGSTVFINYLAATAHDIATSRQHKTVSASDVLKALEVIQFGDMVEPLQHELQSMSYRLSALTQSFHSNALQVFRENAKNPRKSSSSAHKSASAASGAGAGDSVSARSKPSSNLSPKAKGKERASEGGHGPSPLSTSVYAADVTAGDDIDMEKDQEQVEESADEDEEDVVDEFEDELADDVDVDEDVGDEADEPEEVVDQMAVDEDELRQDVKKAGLVEVNGAK</sequence>
<feature type="compositionally biased region" description="Acidic residues" evidence="5">
    <location>
        <begin position="203"/>
        <end position="252"/>
    </location>
</feature>
<evidence type="ECO:0000259" key="6">
    <source>
        <dbReference type="Pfam" id="PF00808"/>
    </source>
</evidence>
<dbReference type="GO" id="GO:0008623">
    <property type="term" value="C:CHRAC"/>
    <property type="evidence" value="ECO:0007669"/>
    <property type="project" value="TreeGrafter"/>
</dbReference>
<name>A0A9Q5I6J9_SANBA</name>
<dbReference type="SUPFAM" id="SSF47113">
    <property type="entry name" value="Histone-fold"/>
    <property type="match status" value="1"/>
</dbReference>
<evidence type="ECO:0000256" key="5">
    <source>
        <dbReference type="SAM" id="MobiDB-lite"/>
    </source>
</evidence>
<dbReference type="GO" id="GO:0006272">
    <property type="term" value="P:leading strand elongation"/>
    <property type="evidence" value="ECO:0007669"/>
    <property type="project" value="TreeGrafter"/>
</dbReference>
<evidence type="ECO:0000313" key="7">
    <source>
        <dbReference type="EMBL" id="OCB92212.1"/>
    </source>
</evidence>
<evidence type="ECO:0000256" key="4">
    <source>
        <dbReference type="ARBA" id="ARBA00042096"/>
    </source>
</evidence>
<dbReference type="InterPro" id="IPR003958">
    <property type="entry name" value="CBFA_NFYB_domain"/>
</dbReference>
<reference evidence="7" key="1">
    <citation type="submission" date="2016-06" db="EMBL/GenBank/DDBJ databases">
        <title>Draft Genome sequence of the fungus Inonotus baumii.</title>
        <authorList>
            <person name="Zhu H."/>
            <person name="Lin W."/>
        </authorList>
    </citation>
    <scope>NUCLEOTIDE SEQUENCE</scope>
    <source>
        <strain evidence="7">821</strain>
    </source>
</reference>
<dbReference type="InterPro" id="IPR051377">
    <property type="entry name" value="DNA_Pol-Epsilon_Subunit"/>
</dbReference>
<dbReference type="AlphaFoldDB" id="A0A9Q5I6J9"/>
<gene>
    <name evidence="7" type="ORF">A7U60_g394</name>
</gene>
<evidence type="ECO:0000256" key="1">
    <source>
        <dbReference type="ARBA" id="ARBA00004123"/>
    </source>
</evidence>
<keyword evidence="2" id="KW-0539">Nucleus</keyword>
<dbReference type="Gene3D" id="1.10.20.10">
    <property type="entry name" value="Histone, subunit A"/>
    <property type="match status" value="1"/>
</dbReference>
<proteinExistence type="predicted"/>
<dbReference type="GO" id="GO:0006974">
    <property type="term" value="P:DNA damage response"/>
    <property type="evidence" value="ECO:0007669"/>
    <property type="project" value="TreeGrafter"/>
</dbReference>
<dbReference type="GO" id="GO:0031507">
    <property type="term" value="P:heterochromatin formation"/>
    <property type="evidence" value="ECO:0007669"/>
    <property type="project" value="TreeGrafter"/>
</dbReference>
<organism evidence="7 8">
    <name type="scientific">Sanghuangporus baumii</name>
    <name type="common">Phellinus baumii</name>
    <dbReference type="NCBI Taxonomy" id="108892"/>
    <lineage>
        <taxon>Eukaryota</taxon>
        <taxon>Fungi</taxon>
        <taxon>Dikarya</taxon>
        <taxon>Basidiomycota</taxon>
        <taxon>Agaricomycotina</taxon>
        <taxon>Agaricomycetes</taxon>
        <taxon>Hymenochaetales</taxon>
        <taxon>Hymenochaetaceae</taxon>
        <taxon>Sanghuangporus</taxon>
    </lineage>
</organism>
<feature type="compositionally biased region" description="Low complexity" evidence="5">
    <location>
        <begin position="142"/>
        <end position="166"/>
    </location>
</feature>